<evidence type="ECO:0000256" key="1">
    <source>
        <dbReference type="SAM" id="MobiDB-lite"/>
    </source>
</evidence>
<feature type="non-terminal residue" evidence="2">
    <location>
        <position position="291"/>
    </location>
</feature>
<gene>
    <name evidence="2" type="ORF">AVDCRST_MAG18-433</name>
</gene>
<reference evidence="2" key="1">
    <citation type="submission" date="2020-02" db="EMBL/GenBank/DDBJ databases">
        <authorList>
            <person name="Meier V. D."/>
        </authorList>
    </citation>
    <scope>NUCLEOTIDE SEQUENCE</scope>
    <source>
        <strain evidence="2">AVDCRST_MAG18</strain>
    </source>
</reference>
<dbReference type="EMBL" id="CADCWN010000028">
    <property type="protein sequence ID" value="CAA9552530.1"/>
    <property type="molecule type" value="Genomic_DNA"/>
</dbReference>
<feature type="non-terminal residue" evidence="2">
    <location>
        <position position="1"/>
    </location>
</feature>
<proteinExistence type="predicted"/>
<organism evidence="2">
    <name type="scientific">uncultured Thermomicrobiales bacterium</name>
    <dbReference type="NCBI Taxonomy" id="1645740"/>
    <lineage>
        <taxon>Bacteria</taxon>
        <taxon>Pseudomonadati</taxon>
        <taxon>Thermomicrobiota</taxon>
        <taxon>Thermomicrobia</taxon>
        <taxon>Thermomicrobiales</taxon>
        <taxon>environmental samples</taxon>
    </lineage>
</organism>
<evidence type="ECO:0000313" key="2">
    <source>
        <dbReference type="EMBL" id="CAA9552530.1"/>
    </source>
</evidence>
<dbReference type="AlphaFoldDB" id="A0A6J4UNZ8"/>
<sequence>GDNAAQNGRESRAAVELATLRSRYPQIRAPPPGRVGILRAALLDGERLLEGSARDLHLPAAVDPRQPALGELCGRLERRAVRALLPEHARHDGHWCRCRVAVRDADGVRVRLPALPAQEPPLPGPARGADDPDPGDDAAQLPDRRRTGLVELVSGDHRPRRVGRVRHVPVPAALPDPAARDPGGRALGGCGASATAAADCAPALAADLRHRGADRAGQQMERFPLAADRHQPDRHARPAGRPGILVRPGGEQPVGYHYGGDHLRRAADPDRLRLGTASHHRRPDGRRDEGL</sequence>
<feature type="compositionally biased region" description="Basic and acidic residues" evidence="1">
    <location>
        <begin position="227"/>
        <end position="236"/>
    </location>
</feature>
<feature type="compositionally biased region" description="Basic and acidic residues" evidence="1">
    <location>
        <begin position="259"/>
        <end position="273"/>
    </location>
</feature>
<accession>A0A6J4UNZ8</accession>
<protein>
    <submittedName>
        <fullName evidence="2">ABC transporter, permease protein 2 (Cluster 1, maltose/g3p/polyamine/iron)</fullName>
    </submittedName>
</protein>
<name>A0A6J4UNZ8_9BACT</name>
<feature type="region of interest" description="Disordered" evidence="1">
    <location>
        <begin position="114"/>
        <end position="154"/>
    </location>
</feature>
<feature type="region of interest" description="Disordered" evidence="1">
    <location>
        <begin position="223"/>
        <end position="291"/>
    </location>
</feature>